<accession>A0A9J6Q0G1</accession>
<evidence type="ECO:0000313" key="3">
    <source>
        <dbReference type="EMBL" id="MCU6664511.1"/>
    </source>
</evidence>
<reference evidence="5" key="1">
    <citation type="submission" date="2022-05" db="EMBL/GenBank/DDBJ databases">
        <title>Description of a novel species of Leclercia; Leclercia tamurae and the Proposal for a Novel Genus Silvania gen. nov. Containing Two Novel Species Silvania hatchlandensis sp. nov. and Silvania confinis sp. nov. Isolated from the Rhizosphere of Oak.</title>
        <authorList>
            <person name="Maddock D.W."/>
            <person name="Brady C.L."/>
            <person name="Denman S."/>
            <person name="Arnold D."/>
        </authorList>
    </citation>
    <scope>NUCLEOTIDE SEQUENCE</scope>
    <source>
        <strain evidence="5">H19S6</strain>
    </source>
</reference>
<evidence type="ECO:0000313" key="6">
    <source>
        <dbReference type="Proteomes" id="UP001063816"/>
    </source>
</evidence>
<evidence type="ECO:0000313" key="4">
    <source>
        <dbReference type="EMBL" id="MCU6665798.1"/>
    </source>
</evidence>
<dbReference type="EMBL" id="JAMGZK010000045">
    <property type="protein sequence ID" value="MCU6664511.1"/>
    <property type="molecule type" value="Genomic_DNA"/>
</dbReference>
<comment type="caution">
    <text evidence="5">The sequence shown here is derived from an EMBL/GenBank/DDBJ whole genome shotgun (WGS) entry which is preliminary data.</text>
</comment>
<feature type="domain" description="Biopterin-dependent aromatic amino acid hydroxylase family profile" evidence="1">
    <location>
        <begin position="1"/>
        <end position="23"/>
    </location>
</feature>
<dbReference type="EMBL" id="JAMGZK010000053">
    <property type="protein sequence ID" value="MCU6666047.1"/>
    <property type="molecule type" value="Genomic_DNA"/>
</dbReference>
<proteinExistence type="predicted"/>
<sequence>WWYSTKVGVIDLKRKSITMGKGC</sequence>
<protein>
    <recommendedName>
        <fullName evidence="1">Biopterin-dependent aromatic amino acid hydroxylase family profile domain-containing protein</fullName>
    </recommendedName>
</protein>
<dbReference type="InterPro" id="IPR019774">
    <property type="entry name" value="Aromatic-AA_hydroxylase_C"/>
</dbReference>
<dbReference type="PROSITE" id="PS51410">
    <property type="entry name" value="BH4_AAA_HYDROXYL_2"/>
    <property type="match status" value="1"/>
</dbReference>
<feature type="non-terminal residue" evidence="5">
    <location>
        <position position="1"/>
    </location>
</feature>
<gene>
    <name evidence="2" type="ORF">M8014_05900</name>
    <name evidence="3" type="ORF">M8014_09150</name>
    <name evidence="4" type="ORF">M8014_15770</name>
    <name evidence="5" type="ORF">M8014_17070</name>
</gene>
<keyword evidence="6" id="KW-1185">Reference proteome</keyword>
<dbReference type="EMBL" id="JAMGZK010000042">
    <property type="protein sequence ID" value="MCU6663877.1"/>
    <property type="molecule type" value="Genomic_DNA"/>
</dbReference>
<organism evidence="5 6">
    <name type="scientific">Silvania hatchlandensis</name>
    <dbReference type="NCBI Taxonomy" id="2926469"/>
    <lineage>
        <taxon>Bacteria</taxon>
        <taxon>Pseudomonadati</taxon>
        <taxon>Pseudomonadota</taxon>
        <taxon>Gammaproteobacteria</taxon>
        <taxon>Enterobacterales</taxon>
        <taxon>Enterobacteriaceae</taxon>
        <taxon>Silvania</taxon>
    </lineage>
</organism>
<evidence type="ECO:0000313" key="2">
    <source>
        <dbReference type="EMBL" id="MCU6663877.1"/>
    </source>
</evidence>
<name>A0A9J6Q0G1_9ENTR</name>
<dbReference type="RefSeq" id="WP_271281738.1">
    <property type="nucleotide sequence ID" value="NZ_JAMGZK010000042.1"/>
</dbReference>
<evidence type="ECO:0000313" key="5">
    <source>
        <dbReference type="EMBL" id="MCU6666047.1"/>
    </source>
</evidence>
<dbReference type="Proteomes" id="UP001063816">
    <property type="component" value="Unassembled WGS sequence"/>
</dbReference>
<evidence type="ECO:0000259" key="1">
    <source>
        <dbReference type="PROSITE" id="PS51410"/>
    </source>
</evidence>
<dbReference type="GO" id="GO:0016714">
    <property type="term" value="F:oxidoreductase activity, acting on paired donors, with incorporation or reduction of molecular oxygen, reduced pteridine as one donor, and incorporation of one atom of oxygen"/>
    <property type="evidence" value="ECO:0007669"/>
    <property type="project" value="InterPro"/>
</dbReference>
<dbReference type="AlphaFoldDB" id="A0A9J6Q0G1"/>
<dbReference type="EMBL" id="JAMGZK010000052">
    <property type="protein sequence ID" value="MCU6665798.1"/>
    <property type="molecule type" value="Genomic_DNA"/>
</dbReference>